<keyword evidence="8" id="KW-0328">Glycosyltransferase</keyword>
<dbReference type="EMBL" id="VXIT01000012">
    <property type="protein sequence ID" value="KAA6408929.1"/>
    <property type="molecule type" value="Genomic_DNA"/>
</dbReference>
<dbReference type="FunFam" id="3.20.20.70:FF:000090">
    <property type="entry name" value="Nicotinate-nucleotide pyrophosphorylase [carboxylating]"/>
    <property type="match status" value="1"/>
</dbReference>
<evidence type="ECO:0000313" key="14">
    <source>
        <dbReference type="EMBL" id="KAA6408929.1"/>
    </source>
</evidence>
<dbReference type="InterPro" id="IPR037128">
    <property type="entry name" value="Quinolinate_PRibosylTase_N_sf"/>
</dbReference>
<evidence type="ECO:0000313" key="15">
    <source>
        <dbReference type="Proteomes" id="UP000324767"/>
    </source>
</evidence>
<evidence type="ECO:0000256" key="2">
    <source>
        <dbReference type="ARBA" id="ARBA00004893"/>
    </source>
</evidence>
<comment type="function">
    <text evidence="1">Involved in the catabolism of quinolinic acid (QA).</text>
</comment>
<evidence type="ECO:0000256" key="5">
    <source>
        <dbReference type="ARBA" id="ARBA00011944"/>
    </source>
</evidence>
<dbReference type="NCBIfam" id="TIGR00078">
    <property type="entry name" value="nadC"/>
    <property type="match status" value="1"/>
</dbReference>
<dbReference type="GO" id="GO:0004514">
    <property type="term" value="F:nicotinate-nucleotide diphosphorylase (carboxylating) activity"/>
    <property type="evidence" value="ECO:0007669"/>
    <property type="project" value="UniProtKB-EC"/>
</dbReference>
<comment type="caution">
    <text evidence="14">The sequence shown here is derived from an EMBL/GenBank/DDBJ whole genome shotgun (WGS) entry which is preliminary data.</text>
</comment>
<dbReference type="Proteomes" id="UP000324767">
    <property type="component" value="Unassembled WGS sequence"/>
</dbReference>
<feature type="domain" description="Quinolinate phosphoribosyl transferase N-terminal" evidence="13">
    <location>
        <begin position="39"/>
        <end position="113"/>
    </location>
</feature>
<dbReference type="AlphaFoldDB" id="A0A5M8PHQ5"/>
<dbReference type="Gene3D" id="3.90.1170.20">
    <property type="entry name" value="Quinolinate phosphoribosyl transferase, N-terminal domain"/>
    <property type="match status" value="1"/>
</dbReference>
<dbReference type="InterPro" id="IPR013785">
    <property type="entry name" value="Aldolase_TIM"/>
</dbReference>
<dbReference type="InterPro" id="IPR002638">
    <property type="entry name" value="Quinolinate_PRibosylTrfase_C"/>
</dbReference>
<dbReference type="PANTHER" id="PTHR32179:SF3">
    <property type="entry name" value="NICOTINATE-NUCLEOTIDE PYROPHOSPHORYLASE [CARBOXYLATING]"/>
    <property type="match status" value="1"/>
</dbReference>
<gene>
    <name evidence="14" type="ORF">FRX48_07273</name>
</gene>
<dbReference type="SUPFAM" id="SSF51690">
    <property type="entry name" value="Nicotinate/Quinolinate PRTase C-terminal domain-like"/>
    <property type="match status" value="1"/>
</dbReference>
<dbReference type="Pfam" id="PF01729">
    <property type="entry name" value="QRPTase_C"/>
    <property type="match status" value="1"/>
</dbReference>
<dbReference type="SUPFAM" id="SSF54675">
    <property type="entry name" value="Nicotinate/Quinolinate PRTase N-terminal domain-like"/>
    <property type="match status" value="1"/>
</dbReference>
<dbReference type="InterPro" id="IPR022412">
    <property type="entry name" value="Quinolinate_PRibosylTrfase_N"/>
</dbReference>
<dbReference type="PANTHER" id="PTHR32179">
    <property type="entry name" value="NICOTINATE-NUCLEOTIDE PYROPHOSPHORYLASE [CARBOXYLATING]"/>
    <property type="match status" value="1"/>
</dbReference>
<dbReference type="Gene3D" id="3.20.20.70">
    <property type="entry name" value="Aldolase class I"/>
    <property type="match status" value="1"/>
</dbReference>
<dbReference type="GO" id="GO:0009435">
    <property type="term" value="P:NAD+ biosynthetic process"/>
    <property type="evidence" value="ECO:0007669"/>
    <property type="project" value="UniProtKB-UniPathway"/>
</dbReference>
<evidence type="ECO:0000256" key="7">
    <source>
        <dbReference type="ARBA" id="ARBA00022642"/>
    </source>
</evidence>
<dbReference type="Pfam" id="PF02749">
    <property type="entry name" value="QRPTase_N"/>
    <property type="match status" value="1"/>
</dbReference>
<dbReference type="GO" id="GO:0005737">
    <property type="term" value="C:cytoplasm"/>
    <property type="evidence" value="ECO:0007669"/>
    <property type="project" value="TreeGrafter"/>
</dbReference>
<dbReference type="EC" id="2.4.2.19" evidence="5"/>
<evidence type="ECO:0000256" key="8">
    <source>
        <dbReference type="ARBA" id="ARBA00022676"/>
    </source>
</evidence>
<comment type="subunit">
    <text evidence="4">Hexamer formed by 3 homodimers.</text>
</comment>
<dbReference type="GO" id="GO:0034213">
    <property type="term" value="P:quinolinate catabolic process"/>
    <property type="evidence" value="ECO:0007669"/>
    <property type="project" value="TreeGrafter"/>
</dbReference>
<protein>
    <recommendedName>
        <fullName evidence="6">Nicotinate-nucleotide pyrophosphorylase [carboxylating]</fullName>
        <ecNumber evidence="5">2.4.2.19</ecNumber>
    </recommendedName>
    <alternativeName>
        <fullName evidence="10">Quinolinate phosphoribosyltransferase [decarboxylating]</fullName>
    </alternativeName>
</protein>
<evidence type="ECO:0000256" key="3">
    <source>
        <dbReference type="ARBA" id="ARBA00009400"/>
    </source>
</evidence>
<evidence type="ECO:0000259" key="13">
    <source>
        <dbReference type="Pfam" id="PF02749"/>
    </source>
</evidence>
<dbReference type="InterPro" id="IPR004393">
    <property type="entry name" value="NadC"/>
</dbReference>
<reference evidence="14 15" key="1">
    <citation type="submission" date="2019-09" db="EMBL/GenBank/DDBJ databases">
        <title>The hologenome of the rock-dwelling lichen Lasallia pustulata.</title>
        <authorList>
            <person name="Greshake Tzovaras B."/>
            <person name="Segers F."/>
            <person name="Bicker A."/>
            <person name="Dal Grande F."/>
            <person name="Otte J."/>
            <person name="Hankeln T."/>
            <person name="Schmitt I."/>
            <person name="Ebersberger I."/>
        </authorList>
    </citation>
    <scope>NUCLEOTIDE SEQUENCE [LARGE SCALE GENOMIC DNA]</scope>
    <source>
        <strain evidence="14">A1-1</strain>
    </source>
</reference>
<evidence type="ECO:0000256" key="6">
    <source>
        <dbReference type="ARBA" id="ARBA00020990"/>
    </source>
</evidence>
<name>A0A5M8PHQ5_9LECA</name>
<evidence type="ECO:0000256" key="11">
    <source>
        <dbReference type="ARBA" id="ARBA00047445"/>
    </source>
</evidence>
<comment type="similarity">
    <text evidence="3">Belongs to the NadC/ModD family.</text>
</comment>
<evidence type="ECO:0000256" key="10">
    <source>
        <dbReference type="ARBA" id="ARBA00033102"/>
    </source>
</evidence>
<dbReference type="InterPro" id="IPR036068">
    <property type="entry name" value="Nicotinate_pribotase-like_C"/>
</dbReference>
<sequence length="230" mass="24331">MAAAHGTVAHLLPQTYKRMVAAWLEEDCPSFDYGGFVVGEKVAEARLLGKSPGIVAGVPFFDEVFKQLDCTVEWHIPEGAPITPITHCATVRGPARQILLGERVALNTLARCSGIATASSHLLTLLRSTTPDPPTLAGTRKTTPGFRLVEKYGLLVGGCDPHRHDLSSMTMLKDNHIAASGSITRAVGAARAAAGFAVKVEVECRSEAEAEEAVRAGADVVMLDNFGGRG</sequence>
<dbReference type="OrthoDB" id="10067394at2759"/>
<feature type="domain" description="Quinolinate phosphoribosyl transferase C-terminal" evidence="12">
    <location>
        <begin position="115"/>
        <end position="227"/>
    </location>
</feature>
<dbReference type="InterPro" id="IPR027277">
    <property type="entry name" value="NadC/ModD"/>
</dbReference>
<evidence type="ECO:0000259" key="12">
    <source>
        <dbReference type="Pfam" id="PF01729"/>
    </source>
</evidence>
<evidence type="ECO:0000256" key="4">
    <source>
        <dbReference type="ARBA" id="ARBA00011218"/>
    </source>
</evidence>
<keyword evidence="9" id="KW-0808">Transferase</keyword>
<comment type="pathway">
    <text evidence="2">Cofactor biosynthesis; NAD(+) biosynthesis; nicotinate D-ribonucleotide from quinolinate: step 1/1.</text>
</comment>
<proteinExistence type="inferred from homology"/>
<evidence type="ECO:0000256" key="9">
    <source>
        <dbReference type="ARBA" id="ARBA00022679"/>
    </source>
</evidence>
<dbReference type="UniPathway" id="UPA00253">
    <property type="reaction ID" value="UER00331"/>
</dbReference>
<organism evidence="14 15">
    <name type="scientific">Lasallia pustulata</name>
    <dbReference type="NCBI Taxonomy" id="136370"/>
    <lineage>
        <taxon>Eukaryota</taxon>
        <taxon>Fungi</taxon>
        <taxon>Dikarya</taxon>
        <taxon>Ascomycota</taxon>
        <taxon>Pezizomycotina</taxon>
        <taxon>Lecanoromycetes</taxon>
        <taxon>OSLEUM clade</taxon>
        <taxon>Umbilicariomycetidae</taxon>
        <taxon>Umbilicariales</taxon>
        <taxon>Umbilicariaceae</taxon>
        <taxon>Lasallia</taxon>
    </lineage>
</organism>
<dbReference type="FunFam" id="3.90.1170.20:FF:000003">
    <property type="entry name" value="Nicotinate-nucleotide pyrophosphorylase [carboxylating]"/>
    <property type="match status" value="1"/>
</dbReference>
<keyword evidence="7" id="KW-0662">Pyridine nucleotide biosynthesis</keyword>
<accession>A0A5M8PHQ5</accession>
<comment type="catalytic activity">
    <reaction evidence="11">
        <text>nicotinate beta-D-ribonucleotide + CO2 + diphosphate = quinolinate + 5-phospho-alpha-D-ribose 1-diphosphate + 2 H(+)</text>
        <dbReference type="Rhea" id="RHEA:12733"/>
        <dbReference type="ChEBI" id="CHEBI:15378"/>
        <dbReference type="ChEBI" id="CHEBI:16526"/>
        <dbReference type="ChEBI" id="CHEBI:29959"/>
        <dbReference type="ChEBI" id="CHEBI:33019"/>
        <dbReference type="ChEBI" id="CHEBI:57502"/>
        <dbReference type="ChEBI" id="CHEBI:58017"/>
        <dbReference type="EC" id="2.4.2.19"/>
    </reaction>
</comment>
<evidence type="ECO:0000256" key="1">
    <source>
        <dbReference type="ARBA" id="ARBA00003237"/>
    </source>
</evidence>